<dbReference type="Pfam" id="PF01535">
    <property type="entry name" value="PPR"/>
    <property type="match status" value="3"/>
</dbReference>
<dbReference type="Pfam" id="PF20431">
    <property type="entry name" value="E_motif"/>
    <property type="match status" value="1"/>
</dbReference>
<dbReference type="FunFam" id="1.25.40.10:FF:000090">
    <property type="entry name" value="Pentatricopeptide repeat-containing protein, chloroplastic"/>
    <property type="match status" value="1"/>
</dbReference>
<feature type="repeat" description="PPR" evidence="2">
    <location>
        <begin position="330"/>
        <end position="364"/>
    </location>
</feature>
<evidence type="ECO:0000313" key="3">
    <source>
        <dbReference type="EMBL" id="GAA0158204.1"/>
    </source>
</evidence>
<dbReference type="InterPro" id="IPR011990">
    <property type="entry name" value="TPR-like_helical_dom_sf"/>
</dbReference>
<gene>
    <name evidence="3" type="ORF">LIER_15292</name>
</gene>
<evidence type="ECO:0000313" key="4">
    <source>
        <dbReference type="Proteomes" id="UP001454036"/>
    </source>
</evidence>
<dbReference type="PANTHER" id="PTHR47926">
    <property type="entry name" value="PENTATRICOPEPTIDE REPEAT-CONTAINING PROTEIN"/>
    <property type="match status" value="1"/>
</dbReference>
<dbReference type="PANTHER" id="PTHR47926:SF348">
    <property type="entry name" value="PENTATRICOPEPTIDE REPEAT-CONTAINING PROTEIN"/>
    <property type="match status" value="1"/>
</dbReference>
<dbReference type="InterPro" id="IPR002885">
    <property type="entry name" value="PPR_rpt"/>
</dbReference>
<dbReference type="InterPro" id="IPR046848">
    <property type="entry name" value="E_motif"/>
</dbReference>
<dbReference type="GO" id="GO:0009451">
    <property type="term" value="P:RNA modification"/>
    <property type="evidence" value="ECO:0007669"/>
    <property type="project" value="InterPro"/>
</dbReference>
<keyword evidence="1" id="KW-0677">Repeat</keyword>
<evidence type="ECO:0000256" key="1">
    <source>
        <dbReference type="ARBA" id="ARBA00022737"/>
    </source>
</evidence>
<reference evidence="3 4" key="1">
    <citation type="submission" date="2024-01" db="EMBL/GenBank/DDBJ databases">
        <title>The complete chloroplast genome sequence of Lithospermum erythrorhizon: insights into the phylogenetic relationship among Boraginaceae species and the maternal lineages of purple gromwells.</title>
        <authorList>
            <person name="Okada T."/>
            <person name="Watanabe K."/>
        </authorList>
    </citation>
    <scope>NUCLEOTIDE SEQUENCE [LARGE SCALE GENOMIC DNA]</scope>
</reference>
<comment type="caution">
    <text evidence="3">The sequence shown here is derived from an EMBL/GenBank/DDBJ whole genome shotgun (WGS) entry which is preliminary data.</text>
</comment>
<keyword evidence="4" id="KW-1185">Reference proteome</keyword>
<sequence>MHISHISPPFSPQQLLTILQKSTKNTHKKPIKQIHSHLTTNGYLLITSKWTNTLLYNALIHAYTTLSHPQTTLILFTHMVFHQAPPNKLTFPSLIKSSTSSLNQAKPNQTKPYTSKWGNWGRVCEYEVFRQSCVESTSWLIFGKTLHAQAIRRGLYDDPFVKTSLMSMYSCGCEIWSAREMFDELSQPCVVSCNAMLDGYVKNRDMGSAVSLFWDMNVRDVYSWTSVINGYAKSERFFEAIELFAKMMRDDDVSKGLVRPNEATFVSVLSSCASFDGVGGLFQGKQVHGFMIRNEYELSVYMGTALISFYGKRGCLEYAIRLFETMVIKEVCAWNALISILALNGREMQALEMFAKMKAGGWNPNEVTFVAVLSACARAKLVDLGLELFQSMSNGFNVEPMMEHYGCVVDMLGRAGLLKEAYQFVTSMPFKADATVLGALLGACRVDGDVELGNEVGKLLLEVQPYHCGSYVQLSSIYAGAEKWDNAATLREQMVDAGIEKIPAYSIIQT</sequence>
<dbReference type="GO" id="GO:0003723">
    <property type="term" value="F:RNA binding"/>
    <property type="evidence" value="ECO:0007669"/>
    <property type="project" value="InterPro"/>
</dbReference>
<organism evidence="3 4">
    <name type="scientific">Lithospermum erythrorhizon</name>
    <name type="common">Purple gromwell</name>
    <name type="synonym">Lithospermum officinale var. erythrorhizon</name>
    <dbReference type="NCBI Taxonomy" id="34254"/>
    <lineage>
        <taxon>Eukaryota</taxon>
        <taxon>Viridiplantae</taxon>
        <taxon>Streptophyta</taxon>
        <taxon>Embryophyta</taxon>
        <taxon>Tracheophyta</taxon>
        <taxon>Spermatophyta</taxon>
        <taxon>Magnoliopsida</taxon>
        <taxon>eudicotyledons</taxon>
        <taxon>Gunneridae</taxon>
        <taxon>Pentapetalae</taxon>
        <taxon>asterids</taxon>
        <taxon>lamiids</taxon>
        <taxon>Boraginales</taxon>
        <taxon>Boraginaceae</taxon>
        <taxon>Boraginoideae</taxon>
        <taxon>Lithospermeae</taxon>
        <taxon>Lithospermum</taxon>
    </lineage>
</organism>
<feature type="repeat" description="PPR" evidence="2">
    <location>
        <begin position="220"/>
        <end position="255"/>
    </location>
</feature>
<dbReference type="AlphaFoldDB" id="A0AAV3Q2D5"/>
<accession>A0AAV3Q2D5</accession>
<dbReference type="NCBIfam" id="TIGR00756">
    <property type="entry name" value="PPR"/>
    <property type="match status" value="4"/>
</dbReference>
<dbReference type="Pfam" id="PF13041">
    <property type="entry name" value="PPR_2"/>
    <property type="match status" value="1"/>
</dbReference>
<dbReference type="Gene3D" id="1.25.40.10">
    <property type="entry name" value="Tetratricopeptide repeat domain"/>
    <property type="match status" value="3"/>
</dbReference>
<protein>
    <recommendedName>
        <fullName evidence="5">Pentatricopeptide repeat-containing protein</fullName>
    </recommendedName>
</protein>
<dbReference type="EMBL" id="BAABME010003283">
    <property type="protein sequence ID" value="GAA0158204.1"/>
    <property type="molecule type" value="Genomic_DNA"/>
</dbReference>
<dbReference type="InterPro" id="IPR046960">
    <property type="entry name" value="PPR_At4g14850-like_plant"/>
</dbReference>
<dbReference type="Proteomes" id="UP001454036">
    <property type="component" value="Unassembled WGS sequence"/>
</dbReference>
<dbReference type="PROSITE" id="PS51375">
    <property type="entry name" value="PPR"/>
    <property type="match status" value="2"/>
</dbReference>
<proteinExistence type="predicted"/>
<name>A0AAV3Q2D5_LITER</name>
<evidence type="ECO:0008006" key="5">
    <source>
        <dbReference type="Google" id="ProtNLM"/>
    </source>
</evidence>
<evidence type="ECO:0000256" key="2">
    <source>
        <dbReference type="PROSITE-ProRule" id="PRU00708"/>
    </source>
</evidence>